<gene>
    <name evidence="2" type="ORF">LTR36_004202</name>
</gene>
<dbReference type="InterPro" id="IPR053228">
    <property type="entry name" value="Stereospecific_Lipase"/>
</dbReference>
<keyword evidence="1" id="KW-0732">Signal</keyword>
<dbReference type="Gene3D" id="3.40.50.1820">
    <property type="entry name" value="alpha/beta hydrolase"/>
    <property type="match status" value="1"/>
</dbReference>
<feature type="signal peptide" evidence="1">
    <location>
        <begin position="1"/>
        <end position="17"/>
    </location>
</feature>
<dbReference type="EMBL" id="JAVFHQ010000024">
    <property type="protein sequence ID" value="KAK4544630.1"/>
    <property type="molecule type" value="Genomic_DNA"/>
</dbReference>
<feature type="chain" id="PRO_5043530096" evidence="1">
    <location>
        <begin position="18"/>
        <end position="312"/>
    </location>
</feature>
<dbReference type="PANTHER" id="PTHR37574:SF1">
    <property type="entry name" value="LIPASE B"/>
    <property type="match status" value="1"/>
</dbReference>
<evidence type="ECO:0000256" key="1">
    <source>
        <dbReference type="SAM" id="SignalP"/>
    </source>
</evidence>
<reference evidence="2 3" key="1">
    <citation type="submission" date="2021-11" db="EMBL/GenBank/DDBJ databases">
        <title>Black yeast isolated from Biological Soil Crust.</title>
        <authorList>
            <person name="Kurbessoian T."/>
        </authorList>
    </citation>
    <scope>NUCLEOTIDE SEQUENCE [LARGE SCALE GENOMIC DNA]</scope>
    <source>
        <strain evidence="2 3">CCFEE 5522</strain>
    </source>
</reference>
<dbReference type="PANTHER" id="PTHR37574">
    <property type="entry name" value="LIPASE B"/>
    <property type="match status" value="1"/>
</dbReference>
<protein>
    <submittedName>
        <fullName evidence="2">Uncharacterized protein</fullName>
    </submittedName>
</protein>
<dbReference type="InterPro" id="IPR029058">
    <property type="entry name" value="AB_hydrolase_fold"/>
</dbReference>
<evidence type="ECO:0000313" key="3">
    <source>
        <dbReference type="Proteomes" id="UP001324427"/>
    </source>
</evidence>
<evidence type="ECO:0000313" key="2">
    <source>
        <dbReference type="EMBL" id="KAK4544630.1"/>
    </source>
</evidence>
<organism evidence="2 3">
    <name type="scientific">Oleoguttula mirabilis</name>
    <dbReference type="NCBI Taxonomy" id="1507867"/>
    <lineage>
        <taxon>Eukaryota</taxon>
        <taxon>Fungi</taxon>
        <taxon>Dikarya</taxon>
        <taxon>Ascomycota</taxon>
        <taxon>Pezizomycotina</taxon>
        <taxon>Dothideomycetes</taxon>
        <taxon>Dothideomycetidae</taxon>
        <taxon>Mycosphaerellales</taxon>
        <taxon>Teratosphaeriaceae</taxon>
        <taxon>Oleoguttula</taxon>
    </lineage>
</organism>
<name>A0AAV9JGY8_9PEZI</name>
<dbReference type="Proteomes" id="UP001324427">
    <property type="component" value="Unassembled WGS sequence"/>
</dbReference>
<proteinExistence type="predicted"/>
<dbReference type="SUPFAM" id="SSF53474">
    <property type="entry name" value="alpha/beta-Hydrolases"/>
    <property type="match status" value="1"/>
</dbReference>
<keyword evidence="3" id="KW-1185">Reference proteome</keyword>
<dbReference type="AlphaFoldDB" id="A0AAV9JGY8"/>
<comment type="caution">
    <text evidence="2">The sequence shown here is derived from an EMBL/GenBank/DDBJ whole genome shotgun (WGS) entry which is preliminary data.</text>
</comment>
<sequence length="312" mass="32739">MSLVGLLVTLFFACAYASPILKRDAPDFATDGDAPFTVDTATLSAALTCPNGYPTSSSPPALLVHGTATTGKETWGEGYVPALAAKGYTACYVTLPGRAMGDMQVSSEYVAYSLHYISYLSGGIKTAVLSHSQGGPNVQWALQFWPSTIAVTSSFVALSPDFAGIDLLDSDLSSFCVGDLCQASLWQQSAGSHYYGALHYAKFEAQVPTTAIWSVTDGVVNPPKGNAALPSATAISVQDLCPGRLTSHITMTTDAAGFALAMDALKHGGTASLARVLPSQLTVCLEVNAKNMQIDLVDQLEADFDDLINGFM</sequence>
<accession>A0AAV9JGY8</accession>